<evidence type="ECO:0000313" key="2">
    <source>
        <dbReference type="EMBL" id="TKB46213.1"/>
    </source>
</evidence>
<dbReference type="InterPro" id="IPR006119">
    <property type="entry name" value="Resolv_N"/>
</dbReference>
<comment type="caution">
    <text evidence="2">The sequence shown here is derived from an EMBL/GenBank/DDBJ whole genome shotgun (WGS) entry which is preliminary data.</text>
</comment>
<feature type="domain" description="Resolvase/invertase-type recombinase catalytic" evidence="1">
    <location>
        <begin position="1"/>
        <end position="68"/>
    </location>
</feature>
<protein>
    <recommendedName>
        <fullName evidence="1">Resolvase/invertase-type recombinase catalytic domain-containing protein</fullName>
    </recommendedName>
</protein>
<keyword evidence="3" id="KW-1185">Reference proteome</keyword>
<dbReference type="AlphaFoldDB" id="A0A4U1B6V8"/>
<proteinExistence type="predicted"/>
<organism evidence="2 3">
    <name type="scientific">Ferrimonas sediminicola</name>
    <dbReference type="NCBI Taxonomy" id="2569538"/>
    <lineage>
        <taxon>Bacteria</taxon>
        <taxon>Pseudomonadati</taxon>
        <taxon>Pseudomonadota</taxon>
        <taxon>Gammaproteobacteria</taxon>
        <taxon>Alteromonadales</taxon>
        <taxon>Ferrimonadaceae</taxon>
        <taxon>Ferrimonas</taxon>
    </lineage>
</organism>
<gene>
    <name evidence="2" type="ORF">FCL40_18130</name>
</gene>
<evidence type="ECO:0000313" key="3">
    <source>
        <dbReference type="Proteomes" id="UP000305674"/>
    </source>
</evidence>
<name>A0A4U1B6V8_9GAMM</name>
<dbReference type="PROSITE" id="PS51736">
    <property type="entry name" value="RECOMBINASES_3"/>
    <property type="match status" value="1"/>
</dbReference>
<dbReference type="RefSeq" id="WP_136854684.1">
    <property type="nucleotide sequence ID" value="NZ_SWCI01000023.1"/>
</dbReference>
<dbReference type="GO" id="GO:0003677">
    <property type="term" value="F:DNA binding"/>
    <property type="evidence" value="ECO:0007669"/>
    <property type="project" value="InterPro"/>
</dbReference>
<evidence type="ECO:0000259" key="1">
    <source>
        <dbReference type="PROSITE" id="PS51736"/>
    </source>
</evidence>
<sequence>MATLPPKAVSGIIKPLHTDAGVSVESLDLRGVDLTSPAGKLQLTVLAAVAEMEKGRIVERTKEGLARA</sequence>
<dbReference type="InterPro" id="IPR036162">
    <property type="entry name" value="Resolvase-like_N_sf"/>
</dbReference>
<accession>A0A4U1B6V8</accession>
<dbReference type="SUPFAM" id="SSF53041">
    <property type="entry name" value="Resolvase-like"/>
    <property type="match status" value="1"/>
</dbReference>
<dbReference type="Proteomes" id="UP000305674">
    <property type="component" value="Unassembled WGS sequence"/>
</dbReference>
<reference evidence="2 3" key="1">
    <citation type="submission" date="2019-04" db="EMBL/GenBank/DDBJ databases">
        <authorList>
            <person name="Hwang J.C."/>
        </authorList>
    </citation>
    <scope>NUCLEOTIDE SEQUENCE [LARGE SCALE GENOMIC DNA]</scope>
    <source>
        <strain evidence="2 3">IMCC35001</strain>
    </source>
</reference>
<dbReference type="EMBL" id="SWCI01000023">
    <property type="protein sequence ID" value="TKB46213.1"/>
    <property type="molecule type" value="Genomic_DNA"/>
</dbReference>
<dbReference type="GO" id="GO:0000150">
    <property type="term" value="F:DNA strand exchange activity"/>
    <property type="evidence" value="ECO:0007669"/>
    <property type="project" value="InterPro"/>
</dbReference>
<dbReference type="Gene3D" id="6.10.250.10">
    <property type="match status" value="1"/>
</dbReference>
<dbReference type="Pfam" id="PF00239">
    <property type="entry name" value="Resolvase"/>
    <property type="match status" value="1"/>
</dbReference>
<dbReference type="OrthoDB" id="9797501at2"/>